<dbReference type="CDD" id="cd02509">
    <property type="entry name" value="GDP-M1P_Guanylyltransferase"/>
    <property type="match status" value="1"/>
</dbReference>
<dbReference type="InterPro" id="IPR005835">
    <property type="entry name" value="NTP_transferase_dom"/>
</dbReference>
<keyword evidence="6" id="KW-0342">GTP-binding</keyword>
<dbReference type="InterPro" id="IPR049577">
    <property type="entry name" value="GMPP_N"/>
</dbReference>
<keyword evidence="5" id="KW-0547">Nucleotide-binding</keyword>
<evidence type="ECO:0000256" key="4">
    <source>
        <dbReference type="ARBA" id="ARBA00022695"/>
    </source>
</evidence>
<protein>
    <recommendedName>
        <fullName evidence="2">mannose-1-phosphate guanylyltransferase</fullName>
        <ecNumber evidence="2">2.7.7.13</ecNumber>
    </recommendedName>
</protein>
<dbReference type="PANTHER" id="PTHR46390:SF1">
    <property type="entry name" value="MANNOSE-1-PHOSPHATE GUANYLYLTRANSFERASE"/>
    <property type="match status" value="1"/>
</dbReference>
<proteinExistence type="inferred from homology"/>
<reference evidence="11" key="1">
    <citation type="journal article" date="2023" name="Int. J. Syst. Evol. Microbiol.">
        <title>Mesoterricola silvestris gen. nov., sp. nov., Mesoterricola sediminis sp. nov., Geothrix oryzae sp. nov., Geothrix edaphica sp. nov., Geothrix rubra sp. nov., and Geothrix limicola sp. nov., six novel members of Acidobacteriota isolated from soils.</title>
        <authorList>
            <person name="Itoh H."/>
            <person name="Sugisawa Y."/>
            <person name="Mise K."/>
            <person name="Xu Z."/>
            <person name="Kuniyasu M."/>
            <person name="Ushijima N."/>
            <person name="Kawano K."/>
            <person name="Kobayashi E."/>
            <person name="Shiratori Y."/>
            <person name="Masuda Y."/>
            <person name="Senoo K."/>
        </authorList>
    </citation>
    <scope>NUCLEOTIDE SEQUENCE [LARGE SCALE GENOMIC DNA]</scope>
    <source>
        <strain evidence="11">W79</strain>
    </source>
</reference>
<evidence type="ECO:0000259" key="8">
    <source>
        <dbReference type="Pfam" id="PF00483"/>
    </source>
</evidence>
<dbReference type="InterPro" id="IPR054566">
    <property type="entry name" value="ManC/GMP-like_b-helix"/>
</dbReference>
<evidence type="ECO:0000256" key="1">
    <source>
        <dbReference type="ARBA" id="ARBA00006115"/>
    </source>
</evidence>
<dbReference type="AlphaFoldDB" id="A0AA48GTJ2"/>
<accession>A0AA48GTJ2</accession>
<dbReference type="GO" id="GO:0004475">
    <property type="term" value="F:mannose-1-phosphate guanylyltransferase (GTP) activity"/>
    <property type="evidence" value="ECO:0007669"/>
    <property type="project" value="UniProtKB-EC"/>
</dbReference>
<dbReference type="Pfam" id="PF22640">
    <property type="entry name" value="ManC_GMP_beta-helix"/>
    <property type="match status" value="1"/>
</dbReference>
<keyword evidence="4 10" id="KW-0548">Nucleotidyltransferase</keyword>
<keyword evidence="3" id="KW-0808">Transferase</keyword>
<gene>
    <name evidence="10" type="primary">manC</name>
    <name evidence="10" type="ORF">METEAL_06650</name>
</gene>
<dbReference type="GO" id="GO:0009298">
    <property type="term" value="P:GDP-mannose biosynthetic process"/>
    <property type="evidence" value="ECO:0007669"/>
    <property type="project" value="TreeGrafter"/>
</dbReference>
<evidence type="ECO:0000256" key="5">
    <source>
        <dbReference type="ARBA" id="ARBA00022741"/>
    </source>
</evidence>
<feature type="domain" description="Nucleotidyl transferase" evidence="8">
    <location>
        <begin position="12"/>
        <end position="285"/>
    </location>
</feature>
<evidence type="ECO:0000259" key="9">
    <source>
        <dbReference type="Pfam" id="PF22640"/>
    </source>
</evidence>
<dbReference type="EC" id="2.7.7.13" evidence="2"/>
<dbReference type="RefSeq" id="WP_316414383.1">
    <property type="nucleotide sequence ID" value="NZ_AP027080.1"/>
</dbReference>
<dbReference type="SUPFAM" id="SSF53448">
    <property type="entry name" value="Nucleotide-diphospho-sugar transferases"/>
    <property type="match status" value="1"/>
</dbReference>
<keyword evidence="11" id="KW-1185">Reference proteome</keyword>
<comment type="similarity">
    <text evidence="1">Belongs to the mannose-6-phosphate isomerase type 2 family.</text>
</comment>
<organism evidence="10 11">
    <name type="scientific">Mesoterricola silvestris</name>
    <dbReference type="NCBI Taxonomy" id="2927979"/>
    <lineage>
        <taxon>Bacteria</taxon>
        <taxon>Pseudomonadati</taxon>
        <taxon>Acidobacteriota</taxon>
        <taxon>Holophagae</taxon>
        <taxon>Holophagales</taxon>
        <taxon>Holophagaceae</taxon>
        <taxon>Mesoterricola</taxon>
    </lineage>
</organism>
<dbReference type="GO" id="GO:0005525">
    <property type="term" value="F:GTP binding"/>
    <property type="evidence" value="ECO:0007669"/>
    <property type="project" value="UniProtKB-KW"/>
</dbReference>
<dbReference type="InterPro" id="IPR029044">
    <property type="entry name" value="Nucleotide-diphossugar_trans"/>
</dbReference>
<evidence type="ECO:0000313" key="10">
    <source>
        <dbReference type="EMBL" id="BDU71491.1"/>
    </source>
</evidence>
<evidence type="ECO:0000313" key="11">
    <source>
        <dbReference type="Proteomes" id="UP001238179"/>
    </source>
</evidence>
<dbReference type="Proteomes" id="UP001238179">
    <property type="component" value="Chromosome"/>
</dbReference>
<dbReference type="FunFam" id="3.90.550.10:FF:000046">
    <property type="entry name" value="Mannose-1-phosphate guanylyltransferase (GDP)"/>
    <property type="match status" value="1"/>
</dbReference>
<comment type="catalytic activity">
    <reaction evidence="7">
        <text>alpha-D-mannose 1-phosphate + GTP + H(+) = GDP-alpha-D-mannose + diphosphate</text>
        <dbReference type="Rhea" id="RHEA:15229"/>
        <dbReference type="ChEBI" id="CHEBI:15378"/>
        <dbReference type="ChEBI" id="CHEBI:33019"/>
        <dbReference type="ChEBI" id="CHEBI:37565"/>
        <dbReference type="ChEBI" id="CHEBI:57527"/>
        <dbReference type="ChEBI" id="CHEBI:58409"/>
        <dbReference type="EC" id="2.7.7.13"/>
    </reaction>
</comment>
<evidence type="ECO:0000256" key="7">
    <source>
        <dbReference type="ARBA" id="ARBA00047343"/>
    </source>
</evidence>
<dbReference type="KEGG" id="msil:METEAL_06650"/>
<dbReference type="Pfam" id="PF00483">
    <property type="entry name" value="NTP_transferase"/>
    <property type="match status" value="1"/>
</dbReference>
<dbReference type="EMBL" id="AP027080">
    <property type="protein sequence ID" value="BDU71491.1"/>
    <property type="molecule type" value="Genomic_DNA"/>
</dbReference>
<evidence type="ECO:0000256" key="2">
    <source>
        <dbReference type="ARBA" id="ARBA00012387"/>
    </source>
</evidence>
<evidence type="ECO:0000256" key="3">
    <source>
        <dbReference type="ARBA" id="ARBA00022679"/>
    </source>
</evidence>
<dbReference type="PANTHER" id="PTHR46390">
    <property type="entry name" value="MANNOSE-1-PHOSPHATE GUANYLYLTRANSFERASE"/>
    <property type="match status" value="1"/>
</dbReference>
<sequence>MTKPKIGPRKVAVIMAGGRGTRFWPRSRGARPKQFLAMVGEETLLNATVSRLSPSFLPGDIYIVTTEELAAETRRMLPQLPPGNVLVEPEGRNTAPCLALALAVIESRTPDGVMVVLSADSWIGDKDKFLEDIDTAVHHAAGKRDLVVFGIRPTYPETGYGYIETEGKGKVLGASAFREKPTYDKAVEYLESGRHFWNAGMFVWTLQDLRAELTRHCPEILAPLDEWMAAGADPARLAQAYGRLPKLSIDYALMEKSDRVAVVPAHFRWSDVGSWPAVVEFHESDAAGNVVQGDVILLESNNCAVFGGKRLIAGSGLEDLIVVDEPDALLLCRKDRAQDVKTIVERLSAMGRTDLL</sequence>
<feature type="domain" description="MannoseP isomerase/GMP-like beta-helix" evidence="9">
    <location>
        <begin position="293"/>
        <end position="347"/>
    </location>
</feature>
<name>A0AA48GTJ2_9BACT</name>
<dbReference type="InterPro" id="IPR051161">
    <property type="entry name" value="Mannose-6P_isomerase_type2"/>
</dbReference>
<evidence type="ECO:0000256" key="6">
    <source>
        <dbReference type="ARBA" id="ARBA00023134"/>
    </source>
</evidence>
<dbReference type="Gene3D" id="3.90.550.10">
    <property type="entry name" value="Spore Coat Polysaccharide Biosynthesis Protein SpsA, Chain A"/>
    <property type="match status" value="1"/>
</dbReference>
<dbReference type="SUPFAM" id="SSF159283">
    <property type="entry name" value="Guanosine diphospho-D-mannose pyrophosphorylase/mannose-6-phosphate isomerase linker domain"/>
    <property type="match status" value="1"/>
</dbReference>